<dbReference type="EMBL" id="BMMI01000007">
    <property type="protein sequence ID" value="GGL78474.1"/>
    <property type="molecule type" value="Genomic_DNA"/>
</dbReference>
<dbReference type="EMBL" id="JAAMPA010000002">
    <property type="protein sequence ID" value="NIH68981.1"/>
    <property type="molecule type" value="Genomic_DNA"/>
</dbReference>
<accession>A0A846LNE4</accession>
<proteinExistence type="predicted"/>
<organism evidence="2 3">
    <name type="scientific">Modestobacter marinus</name>
    <dbReference type="NCBI Taxonomy" id="477641"/>
    <lineage>
        <taxon>Bacteria</taxon>
        <taxon>Bacillati</taxon>
        <taxon>Actinomycetota</taxon>
        <taxon>Actinomycetes</taxon>
        <taxon>Geodermatophilales</taxon>
        <taxon>Geodermatophilaceae</taxon>
        <taxon>Modestobacter</taxon>
    </lineage>
</organism>
<gene>
    <name evidence="2" type="ORF">FB380_003469</name>
    <name evidence="1" type="ORF">GCM10011589_38180</name>
</gene>
<reference evidence="1" key="1">
    <citation type="journal article" date="2014" name="Int. J. Syst. Evol. Microbiol.">
        <title>Complete genome of a new Firmicutes species belonging to the dominant human colonic microbiota ('Ruminococcus bicirculans') reveals two chromosomes and a selective capacity to utilize plant glucans.</title>
        <authorList>
            <consortium name="NISC Comparative Sequencing Program"/>
            <person name="Wegmann U."/>
            <person name="Louis P."/>
            <person name="Goesmann A."/>
            <person name="Henrissat B."/>
            <person name="Duncan S.H."/>
            <person name="Flint H.J."/>
        </authorList>
    </citation>
    <scope>NUCLEOTIDE SEQUENCE</scope>
    <source>
        <strain evidence="1">CGMCC 4.5581</strain>
    </source>
</reference>
<dbReference type="Proteomes" id="UP000648663">
    <property type="component" value="Unassembled WGS sequence"/>
</dbReference>
<reference evidence="2 3" key="3">
    <citation type="submission" date="2020-02" db="EMBL/GenBank/DDBJ databases">
        <title>Sequencing the genomes of 1000 actinobacteria strains.</title>
        <authorList>
            <person name="Klenk H.-P."/>
        </authorList>
    </citation>
    <scope>NUCLEOTIDE SEQUENCE [LARGE SCALE GENOMIC DNA]</scope>
    <source>
        <strain evidence="2 3">DSM 45201</strain>
    </source>
</reference>
<reference evidence="1" key="4">
    <citation type="submission" date="2024-05" db="EMBL/GenBank/DDBJ databases">
        <authorList>
            <person name="Sun Q."/>
            <person name="Zhou Y."/>
        </authorList>
    </citation>
    <scope>NUCLEOTIDE SEQUENCE</scope>
    <source>
        <strain evidence="1">CGMCC 4.5581</strain>
    </source>
</reference>
<dbReference type="AlphaFoldDB" id="A0A846LNE4"/>
<evidence type="ECO:0000313" key="1">
    <source>
        <dbReference type="EMBL" id="GGL78474.1"/>
    </source>
</evidence>
<dbReference type="Proteomes" id="UP000552836">
    <property type="component" value="Unassembled WGS sequence"/>
</dbReference>
<sequence>MIAHRLTLGTSDGPVAFELRALVAAMGGRPDESVRLFSAARTQAQRNALRWPALAETSHVLPGVTRALEPAAAERARAAGARLTLADLVTGPETVRA</sequence>
<evidence type="ECO:0000313" key="4">
    <source>
        <dbReference type="Proteomes" id="UP000648663"/>
    </source>
</evidence>
<evidence type="ECO:0000313" key="3">
    <source>
        <dbReference type="Proteomes" id="UP000552836"/>
    </source>
</evidence>
<dbReference type="RefSeq" id="WP_166756586.1">
    <property type="nucleotide sequence ID" value="NZ_BAABJU010000003.1"/>
</dbReference>
<protein>
    <submittedName>
        <fullName evidence="2">Uncharacterized protein</fullName>
    </submittedName>
</protein>
<name>A0A846LNE4_9ACTN</name>
<evidence type="ECO:0000313" key="2">
    <source>
        <dbReference type="EMBL" id="NIH68981.1"/>
    </source>
</evidence>
<comment type="caution">
    <text evidence="2">The sequence shown here is derived from an EMBL/GenBank/DDBJ whole genome shotgun (WGS) entry which is preliminary data.</text>
</comment>
<reference evidence="4" key="2">
    <citation type="journal article" date="2019" name="Int. J. Syst. Evol. Microbiol.">
        <title>The Global Catalogue of Microorganisms (GCM) 10K type strain sequencing project: providing services to taxonomists for standard genome sequencing and annotation.</title>
        <authorList>
            <consortium name="The Broad Institute Genomics Platform"/>
            <consortium name="The Broad Institute Genome Sequencing Center for Infectious Disease"/>
            <person name="Wu L."/>
            <person name="Ma J."/>
        </authorList>
    </citation>
    <scope>NUCLEOTIDE SEQUENCE [LARGE SCALE GENOMIC DNA]</scope>
    <source>
        <strain evidence="4">CGMCC 4.5581</strain>
    </source>
</reference>
<keyword evidence="4" id="KW-1185">Reference proteome</keyword>